<organism evidence="2 3">
    <name type="scientific">Streptomyces endophytica</name>
    <dbReference type="NCBI Taxonomy" id="2991496"/>
    <lineage>
        <taxon>Bacteria</taxon>
        <taxon>Bacillati</taxon>
        <taxon>Actinomycetota</taxon>
        <taxon>Actinomycetes</taxon>
        <taxon>Kitasatosporales</taxon>
        <taxon>Streptomycetaceae</taxon>
        <taxon>Streptomyces</taxon>
    </lineage>
</organism>
<dbReference type="EMBL" id="CP110636">
    <property type="protein sequence ID" value="UZJ29938.1"/>
    <property type="molecule type" value="Genomic_DNA"/>
</dbReference>
<sequence>MGPRRRRAARRPYPGLRPAHAHRRHHPVRRRQHAAHGPGLVARRARRLPPRPRRQGLHPRGAGRLGAQRAQDRGVLHRAGRPRAAADLRDHRTGHRAARGAGTGVEGLAGNPGFEQISLGAFDGPAPGSDAAQLVYAYDSERLGTRVKVVDCAFTTDDGRQFAVLVLGTEADWPLQQETQRIALQAFSPEG</sequence>
<feature type="compositionally biased region" description="Basic residues" evidence="1">
    <location>
        <begin position="1"/>
        <end position="10"/>
    </location>
</feature>
<gene>
    <name evidence="2" type="ORF">OJ254_05210</name>
</gene>
<reference evidence="2" key="1">
    <citation type="submission" date="2022-11" db="EMBL/GenBank/DDBJ databases">
        <title>Identification and genomic analyses of a novel endophytic actinobacterium Streptomyces endophytica sp. nov. with potential for biocontrol of Yam anthracnose.</title>
        <authorList>
            <person name="Huang X."/>
        </authorList>
    </citation>
    <scope>NUCLEOTIDE SEQUENCE</scope>
    <source>
        <strain evidence="2">HNM0140</strain>
    </source>
</reference>
<evidence type="ECO:0000313" key="3">
    <source>
        <dbReference type="Proteomes" id="UP001164959"/>
    </source>
</evidence>
<keyword evidence="3" id="KW-1185">Reference proteome</keyword>
<feature type="region of interest" description="Disordered" evidence="1">
    <location>
        <begin position="1"/>
        <end position="94"/>
    </location>
</feature>
<accession>A0ABY6P821</accession>
<protein>
    <submittedName>
        <fullName evidence="2">Uncharacterized protein</fullName>
    </submittedName>
</protein>
<feature type="compositionally biased region" description="Basic residues" evidence="1">
    <location>
        <begin position="19"/>
        <end position="34"/>
    </location>
</feature>
<dbReference type="RefSeq" id="WP_265361435.1">
    <property type="nucleotide sequence ID" value="NZ_CP110636.1"/>
</dbReference>
<dbReference type="Proteomes" id="UP001164959">
    <property type="component" value="Chromosome"/>
</dbReference>
<evidence type="ECO:0000256" key="1">
    <source>
        <dbReference type="SAM" id="MobiDB-lite"/>
    </source>
</evidence>
<name>A0ABY6P821_9ACTN</name>
<feature type="compositionally biased region" description="Basic residues" evidence="1">
    <location>
        <begin position="43"/>
        <end position="57"/>
    </location>
</feature>
<proteinExistence type="predicted"/>
<evidence type="ECO:0000313" key="2">
    <source>
        <dbReference type="EMBL" id="UZJ29938.1"/>
    </source>
</evidence>